<dbReference type="Gene3D" id="3.10.450.10">
    <property type="match status" value="2"/>
</dbReference>
<dbReference type="Proteomes" id="UP000694559">
    <property type="component" value="Unplaced"/>
</dbReference>
<dbReference type="FunFam" id="3.10.450.10:FF:000002">
    <property type="entry name" value="Kininogen 1"/>
    <property type="match status" value="1"/>
</dbReference>
<dbReference type="GO" id="GO:0031012">
    <property type="term" value="C:extracellular matrix"/>
    <property type="evidence" value="ECO:0007669"/>
    <property type="project" value="TreeGrafter"/>
</dbReference>
<evidence type="ECO:0000259" key="8">
    <source>
        <dbReference type="PROSITE" id="PS51529"/>
    </source>
</evidence>
<dbReference type="Ensembl" id="ENSNNAT00000018464.1">
    <property type="protein sequence ID" value="ENSNNAP00000017586.1"/>
    <property type="gene ID" value="ENSNNAG00000011795.1"/>
</dbReference>
<dbReference type="InterPro" id="IPR050735">
    <property type="entry name" value="Kininogen_Fetuin_HRG"/>
</dbReference>
<feature type="domain" description="Cystatin fetuin-A-type" evidence="8">
    <location>
        <begin position="21"/>
        <end position="131"/>
    </location>
</feature>
<evidence type="ECO:0000256" key="2">
    <source>
        <dbReference type="ARBA" id="ARBA00022525"/>
    </source>
</evidence>
<dbReference type="Pfam" id="PF00031">
    <property type="entry name" value="Cystatin"/>
    <property type="match status" value="1"/>
</dbReference>
<dbReference type="InterPro" id="IPR046350">
    <property type="entry name" value="Cystatin_sf"/>
</dbReference>
<name>A0A8C6XS45_NAJNA</name>
<reference evidence="9" key="2">
    <citation type="submission" date="2025-09" db="UniProtKB">
        <authorList>
            <consortium name="Ensembl"/>
        </authorList>
    </citation>
    <scope>IDENTIFICATION</scope>
</reference>
<dbReference type="SUPFAM" id="SSF54403">
    <property type="entry name" value="Cystatin/monellin"/>
    <property type="match status" value="2"/>
</dbReference>
<keyword evidence="6" id="KW-0325">Glycoprotein</keyword>
<keyword evidence="4" id="KW-0677">Repeat</keyword>
<evidence type="ECO:0000256" key="7">
    <source>
        <dbReference type="SAM" id="SignalP"/>
    </source>
</evidence>
<evidence type="ECO:0000256" key="4">
    <source>
        <dbReference type="ARBA" id="ARBA00022737"/>
    </source>
</evidence>
<dbReference type="GeneTree" id="ENSGT00950000182930"/>
<dbReference type="GO" id="GO:0072562">
    <property type="term" value="C:blood microparticle"/>
    <property type="evidence" value="ECO:0007669"/>
    <property type="project" value="TreeGrafter"/>
</dbReference>
<evidence type="ECO:0000313" key="10">
    <source>
        <dbReference type="Proteomes" id="UP000694559"/>
    </source>
</evidence>
<organism evidence="9 10">
    <name type="scientific">Naja naja</name>
    <name type="common">Indian cobra</name>
    <dbReference type="NCBI Taxonomy" id="35670"/>
    <lineage>
        <taxon>Eukaryota</taxon>
        <taxon>Metazoa</taxon>
        <taxon>Chordata</taxon>
        <taxon>Craniata</taxon>
        <taxon>Vertebrata</taxon>
        <taxon>Euteleostomi</taxon>
        <taxon>Lepidosauria</taxon>
        <taxon>Squamata</taxon>
        <taxon>Bifurcata</taxon>
        <taxon>Unidentata</taxon>
        <taxon>Episquamata</taxon>
        <taxon>Toxicofera</taxon>
        <taxon>Serpentes</taxon>
        <taxon>Colubroidea</taxon>
        <taxon>Elapidae</taxon>
        <taxon>Elapinae</taxon>
        <taxon>Naja</taxon>
    </lineage>
</organism>
<dbReference type="PROSITE" id="PS51529">
    <property type="entry name" value="CYSTATIN_FETUIN_A"/>
    <property type="match status" value="2"/>
</dbReference>
<dbReference type="AlphaFoldDB" id="A0A8C6XS45"/>
<accession>A0A8C6XS45</accession>
<reference evidence="9" key="1">
    <citation type="submission" date="2025-08" db="UniProtKB">
        <authorList>
            <consortium name="Ensembl"/>
        </authorList>
    </citation>
    <scope>IDENTIFICATION</scope>
</reference>
<dbReference type="PROSITE" id="PS01255">
    <property type="entry name" value="FETUIN_2"/>
    <property type="match status" value="1"/>
</dbReference>
<evidence type="ECO:0000256" key="5">
    <source>
        <dbReference type="ARBA" id="ARBA00023157"/>
    </source>
</evidence>
<dbReference type="SMART" id="SM00043">
    <property type="entry name" value="CY"/>
    <property type="match status" value="2"/>
</dbReference>
<dbReference type="InterPro" id="IPR001363">
    <property type="entry name" value="Prot_inh_fetuin_CS"/>
</dbReference>
<proteinExistence type="predicted"/>
<feature type="signal peptide" evidence="7">
    <location>
        <begin position="1"/>
        <end position="19"/>
    </location>
</feature>
<dbReference type="CDD" id="cd00042">
    <property type="entry name" value="CY"/>
    <property type="match status" value="1"/>
</dbReference>
<dbReference type="InterPro" id="IPR025760">
    <property type="entry name" value="Cystatin_Fetuin_A"/>
</dbReference>
<dbReference type="PANTHER" id="PTHR13814">
    <property type="entry name" value="FETUIN"/>
    <property type="match status" value="1"/>
</dbReference>
<keyword evidence="2" id="KW-0964">Secreted</keyword>
<dbReference type="InterPro" id="IPR000010">
    <property type="entry name" value="Cystatin_dom"/>
</dbReference>
<keyword evidence="10" id="KW-1185">Reference proteome</keyword>
<keyword evidence="5" id="KW-1015">Disulfide bond</keyword>
<evidence type="ECO:0000256" key="1">
    <source>
        <dbReference type="ARBA" id="ARBA00004613"/>
    </source>
</evidence>
<evidence type="ECO:0000256" key="6">
    <source>
        <dbReference type="ARBA" id="ARBA00023180"/>
    </source>
</evidence>
<dbReference type="GO" id="GO:0004869">
    <property type="term" value="F:cysteine-type endopeptidase inhibitor activity"/>
    <property type="evidence" value="ECO:0007669"/>
    <property type="project" value="InterPro"/>
</dbReference>
<evidence type="ECO:0000256" key="3">
    <source>
        <dbReference type="ARBA" id="ARBA00022729"/>
    </source>
</evidence>
<comment type="subcellular location">
    <subcellularLocation>
        <location evidence="1">Secreted</location>
    </subcellularLocation>
</comment>
<feature type="domain" description="Cystatin fetuin-A-type" evidence="8">
    <location>
        <begin position="142"/>
        <end position="255"/>
    </location>
</feature>
<protein>
    <recommendedName>
        <fullName evidence="8">Cystatin fetuin-A-type domain-containing protein</fullName>
    </recommendedName>
</protein>
<feature type="chain" id="PRO_5034737215" description="Cystatin fetuin-A-type domain-containing protein" evidence="7">
    <location>
        <begin position="20"/>
        <end position="346"/>
    </location>
</feature>
<keyword evidence="3 7" id="KW-0732">Signal</keyword>
<evidence type="ECO:0000313" key="9">
    <source>
        <dbReference type="Ensembl" id="ENSNNAP00000017586.1"/>
    </source>
</evidence>
<dbReference type="PANTHER" id="PTHR13814:SF6">
    <property type="entry name" value="ALPHA-2-HS-GLYCOPROTEIN"/>
    <property type="match status" value="1"/>
</dbReference>
<sequence>MNFLVTLVLLGQIIGCTFGTTLSQEFDCNGEEAEKLAKLAVKYINDHNLHGYKQTLNVIKEVDFPAPRPREIVEMVAEMTLNVLETKCHVLDPTPVENCTVRQQHEHAVEAECVVRIHRELGDKVSGANCHSKPGSVGNVRRNCTKCPILIPLNDPHVVQSVEYVLRKHNEQLPNHVYKVLEISRGQHQYDPEAFYVEFAIVETNCSAQEAHDDHHVCHPKAAGEGHTGFCRATVFRSHAALEKPKDEKYESDCVIFDVKVGHSHTHLIEHHFGKNIPSPGHNNTILDLVHSHNHTSASHESNSHEHVAATEVVAPVAKREAPTAVSHDHTHATKLCPGRVHHFKV</sequence>